<evidence type="ECO:0000256" key="1">
    <source>
        <dbReference type="ARBA" id="ARBA00022630"/>
    </source>
</evidence>
<evidence type="ECO:0000313" key="5">
    <source>
        <dbReference type="Proteomes" id="UP000809273"/>
    </source>
</evidence>
<dbReference type="PANTHER" id="PTHR43656:SF2">
    <property type="entry name" value="BINDING OXIDOREDUCTASE, PUTATIVE (AFU_ORTHOLOGUE AFUA_2G08260)-RELATED"/>
    <property type="match status" value="1"/>
</dbReference>
<dbReference type="Pfam" id="PF00724">
    <property type="entry name" value="Oxidored_FMN"/>
    <property type="match status" value="1"/>
</dbReference>
<comment type="caution">
    <text evidence="4">The sequence shown here is derived from an EMBL/GenBank/DDBJ whole genome shotgun (WGS) entry which is preliminary data.</text>
</comment>
<keyword evidence="1" id="KW-0285">Flavoprotein</keyword>
<organism evidence="4 5">
    <name type="scientific">Candidatus Zymogenus saltonus</name>
    <dbReference type="NCBI Taxonomy" id="2844893"/>
    <lineage>
        <taxon>Bacteria</taxon>
        <taxon>Deltaproteobacteria</taxon>
        <taxon>Candidatus Zymogenia</taxon>
        <taxon>Candidatus Zymogeniales</taxon>
        <taxon>Candidatus Zymogenaceae</taxon>
        <taxon>Candidatus Zymogenus</taxon>
    </lineage>
</organism>
<feature type="domain" description="NADH:flavin oxidoreductase/NADH oxidase N-terminal" evidence="3">
    <location>
        <begin position="23"/>
        <end position="345"/>
    </location>
</feature>
<dbReference type="Proteomes" id="UP000809273">
    <property type="component" value="Unassembled WGS sequence"/>
</dbReference>
<accession>A0A9D8KEM9</accession>
<proteinExistence type="predicted"/>
<evidence type="ECO:0000259" key="3">
    <source>
        <dbReference type="Pfam" id="PF00724"/>
    </source>
</evidence>
<sequence length="383" mass="41616">MNNARERIEPIYSAYRFPGKVAENRLVAQAMEINSAADGGGVGAEIVDRYVRLSRGDWGIVFVEAVSITEGYLARRKGLVLNEKNLDGFKRLVDSFKGVNDKPLIMFQLTHSGRQSGDFSKRIKAYEDDDEAVPVATAEGIDRIRDGFFKAAELSRRAGADGMDIKACHGYLLGEFLRPLNRREDGYGGDAGGRAKLLSSIVRGVKADFGELVVGTRVSLYEGIRGGCGTAGPDEIIEELGDMADVLSHIVKAGADFINVSAGIPPVTPGITRPEANSAFNLYHHFRYAKVVKEAFPDVAVIGSAYSSGMEKSGELAAENIEKGYTDFAGFGRQNLADPLYPDKLALAPDAIDRCVLCGGCSGLLKKQKRVYCVKYRRGREED</sequence>
<dbReference type="InterPro" id="IPR051799">
    <property type="entry name" value="NADH_flavin_oxidoreductase"/>
</dbReference>
<gene>
    <name evidence="4" type="ORF">JW984_07650</name>
</gene>
<dbReference type="AlphaFoldDB" id="A0A9D8KEM9"/>
<protein>
    <recommendedName>
        <fullName evidence="3">NADH:flavin oxidoreductase/NADH oxidase N-terminal domain-containing protein</fullName>
    </recommendedName>
</protein>
<reference evidence="4" key="1">
    <citation type="journal article" date="2021" name="Environ. Microbiol.">
        <title>Genomic characterization of three novel Desulfobacterota classes expand the metabolic and phylogenetic diversity of the phylum.</title>
        <authorList>
            <person name="Murphy C.L."/>
            <person name="Biggerstaff J."/>
            <person name="Eichhorn A."/>
            <person name="Ewing E."/>
            <person name="Shahan R."/>
            <person name="Soriano D."/>
            <person name="Stewart S."/>
            <person name="VanMol K."/>
            <person name="Walker R."/>
            <person name="Walters P."/>
            <person name="Elshahed M.S."/>
            <person name="Youssef N.H."/>
        </authorList>
    </citation>
    <scope>NUCLEOTIDE SEQUENCE</scope>
    <source>
        <strain evidence="4">Zod_Metabat.24</strain>
    </source>
</reference>
<dbReference type="GO" id="GO:0010181">
    <property type="term" value="F:FMN binding"/>
    <property type="evidence" value="ECO:0007669"/>
    <property type="project" value="InterPro"/>
</dbReference>
<reference evidence="4" key="2">
    <citation type="submission" date="2021-01" db="EMBL/GenBank/DDBJ databases">
        <authorList>
            <person name="Hahn C.R."/>
            <person name="Youssef N.H."/>
            <person name="Elshahed M."/>
        </authorList>
    </citation>
    <scope>NUCLEOTIDE SEQUENCE</scope>
    <source>
        <strain evidence="4">Zod_Metabat.24</strain>
    </source>
</reference>
<dbReference type="InterPro" id="IPR001155">
    <property type="entry name" value="OxRdtase_FMN_N"/>
</dbReference>
<dbReference type="PANTHER" id="PTHR43656">
    <property type="entry name" value="BINDING OXIDOREDUCTASE, PUTATIVE (AFU_ORTHOLOGUE AFUA_2G08260)-RELATED"/>
    <property type="match status" value="1"/>
</dbReference>
<dbReference type="Gene3D" id="3.20.20.70">
    <property type="entry name" value="Aldolase class I"/>
    <property type="match status" value="1"/>
</dbReference>
<dbReference type="GO" id="GO:0016491">
    <property type="term" value="F:oxidoreductase activity"/>
    <property type="evidence" value="ECO:0007669"/>
    <property type="project" value="UniProtKB-KW"/>
</dbReference>
<keyword evidence="2" id="KW-0560">Oxidoreductase</keyword>
<name>A0A9D8KEM9_9DELT</name>
<dbReference type="EMBL" id="JAFGIX010000036">
    <property type="protein sequence ID" value="MBN1573052.1"/>
    <property type="molecule type" value="Genomic_DNA"/>
</dbReference>
<evidence type="ECO:0000313" key="4">
    <source>
        <dbReference type="EMBL" id="MBN1573052.1"/>
    </source>
</evidence>
<evidence type="ECO:0000256" key="2">
    <source>
        <dbReference type="ARBA" id="ARBA00023002"/>
    </source>
</evidence>
<dbReference type="SUPFAM" id="SSF51395">
    <property type="entry name" value="FMN-linked oxidoreductases"/>
    <property type="match status" value="1"/>
</dbReference>
<dbReference type="InterPro" id="IPR013785">
    <property type="entry name" value="Aldolase_TIM"/>
</dbReference>